<evidence type="ECO:0000313" key="2">
    <source>
        <dbReference type="EMBL" id="KAF1956005.1"/>
    </source>
</evidence>
<feature type="region of interest" description="Disordered" evidence="1">
    <location>
        <begin position="1"/>
        <end position="96"/>
    </location>
</feature>
<organism evidence="2 3">
    <name type="scientific">Byssothecium circinans</name>
    <dbReference type="NCBI Taxonomy" id="147558"/>
    <lineage>
        <taxon>Eukaryota</taxon>
        <taxon>Fungi</taxon>
        <taxon>Dikarya</taxon>
        <taxon>Ascomycota</taxon>
        <taxon>Pezizomycotina</taxon>
        <taxon>Dothideomycetes</taxon>
        <taxon>Pleosporomycetidae</taxon>
        <taxon>Pleosporales</taxon>
        <taxon>Massarineae</taxon>
        <taxon>Massarinaceae</taxon>
        <taxon>Byssothecium</taxon>
    </lineage>
</organism>
<feature type="compositionally biased region" description="Low complexity" evidence="1">
    <location>
        <begin position="61"/>
        <end position="76"/>
    </location>
</feature>
<dbReference type="EMBL" id="ML976993">
    <property type="protein sequence ID" value="KAF1956005.1"/>
    <property type="molecule type" value="Genomic_DNA"/>
</dbReference>
<name>A0A6A5TTR0_9PLEO</name>
<feature type="compositionally biased region" description="Low complexity" evidence="1">
    <location>
        <begin position="14"/>
        <end position="34"/>
    </location>
</feature>
<feature type="region of interest" description="Disordered" evidence="1">
    <location>
        <begin position="119"/>
        <end position="141"/>
    </location>
</feature>
<dbReference type="AlphaFoldDB" id="A0A6A5TTR0"/>
<dbReference type="Proteomes" id="UP000800035">
    <property type="component" value="Unassembled WGS sequence"/>
</dbReference>
<proteinExistence type="predicted"/>
<evidence type="ECO:0000256" key="1">
    <source>
        <dbReference type="SAM" id="MobiDB-lite"/>
    </source>
</evidence>
<gene>
    <name evidence="2" type="ORF">CC80DRAFT_83609</name>
</gene>
<keyword evidence="3" id="KW-1185">Reference proteome</keyword>
<accession>A0A6A5TTR0</accession>
<evidence type="ECO:0000313" key="3">
    <source>
        <dbReference type="Proteomes" id="UP000800035"/>
    </source>
</evidence>
<feature type="compositionally biased region" description="Polar residues" evidence="1">
    <location>
        <begin position="132"/>
        <end position="141"/>
    </location>
</feature>
<protein>
    <submittedName>
        <fullName evidence="2">Uncharacterized protein</fullName>
    </submittedName>
</protein>
<reference evidence="2" key="1">
    <citation type="journal article" date="2020" name="Stud. Mycol.">
        <title>101 Dothideomycetes genomes: a test case for predicting lifestyles and emergence of pathogens.</title>
        <authorList>
            <person name="Haridas S."/>
            <person name="Albert R."/>
            <person name="Binder M."/>
            <person name="Bloem J."/>
            <person name="Labutti K."/>
            <person name="Salamov A."/>
            <person name="Andreopoulos B."/>
            <person name="Baker S."/>
            <person name="Barry K."/>
            <person name="Bills G."/>
            <person name="Bluhm B."/>
            <person name="Cannon C."/>
            <person name="Castanera R."/>
            <person name="Culley D."/>
            <person name="Daum C."/>
            <person name="Ezra D."/>
            <person name="Gonzalez J."/>
            <person name="Henrissat B."/>
            <person name="Kuo A."/>
            <person name="Liang C."/>
            <person name="Lipzen A."/>
            <person name="Lutzoni F."/>
            <person name="Magnuson J."/>
            <person name="Mondo S."/>
            <person name="Nolan M."/>
            <person name="Ohm R."/>
            <person name="Pangilinan J."/>
            <person name="Park H.-J."/>
            <person name="Ramirez L."/>
            <person name="Alfaro M."/>
            <person name="Sun H."/>
            <person name="Tritt A."/>
            <person name="Yoshinaga Y."/>
            <person name="Zwiers L.-H."/>
            <person name="Turgeon B."/>
            <person name="Goodwin S."/>
            <person name="Spatafora J."/>
            <person name="Crous P."/>
            <person name="Grigoriev I."/>
        </authorList>
    </citation>
    <scope>NUCLEOTIDE SEQUENCE</scope>
    <source>
        <strain evidence="2">CBS 675.92</strain>
    </source>
</reference>
<sequence length="141" mass="15229">MPHCQAEPLTNRITTPALSTPPLTTHLPHPSAPDTRPPSTRPPRREASTASYERSTREPFAATARASTPSSRTSASPRKHPELEVDVSTEASIPPRGDAQALTLGEYISAFSLSRALRRRPAARGRLRPANVQPSQSSTAF</sequence>